<keyword evidence="3" id="KW-1185">Reference proteome</keyword>
<dbReference type="Gene3D" id="3.80.10.10">
    <property type="entry name" value="Ribonuclease Inhibitor"/>
    <property type="match status" value="1"/>
</dbReference>
<protein>
    <submittedName>
        <fullName evidence="2">Uncharacterized protein</fullName>
    </submittedName>
</protein>
<sequence>MFFTKTRASAPAAAPAPAPPPPPVRPQSRLVPELLEMVVLHVDDRFTLHSLLLTNRLLFEAAAPRLYADPFRYTRYSPRSCMRLFKWILTISPSTRPEVETARVELGVVQLPPYQPSSASPTAKQSNKPPGPLVDYLSYVRHAKVQFSDLIDIDTNRNFKKMMAPVLPWAICEDGHFDKLISMSIVSAHADQFLTSVPSMKSLKSIYWDPTPYDKTRDMAAIRRFVEAFVESHSDRDGRKLNMYFECDVEDRGDKMNFVIPELVDIYRLLDPLPSSKNSIMTSNSWMRCLAHKDSMDFGKIQKIDMIPDKELLSILPRCHRLESLSCGIGVLSSRIFQWAAEETDTAEGDDDSASTAVMPLKRLRSNVRRSIVKRTLRDLRAGFDSTLEDLELSIVKPTLGLAGIEEEDEEDGASPEYFNNARVIRFGPELNFPKLRRLAIDGTSCQCFLVIDPDSTFANMLHLETLKLEDPSSSFSDPDRLSDTQSDASSISINSTSIDELHLVPCEAWYLPRLRELELHGASASQFHPETLQWAPGLERLVLNMKSTYLKIPRLRSNWTERSWAWHLPVLRHLVLAGPGAFLINLAALQMHMPALEDLTLIVGNTDENTGSLSAFLKRGDRASTGSFTTSPLAHRLRRLRFKGRWKMMSLDLVALLDGGLFSDLTELWIAHIPWILADLAIDRASHHPTLGLFWMCTRGGYMDTNQRAETIKSLKLFPLKERPKRCPTHHLVVGLDRKWYMKSCPQPIA</sequence>
<organism evidence="2 3">
    <name type="scientific">Actinomortierella ambigua</name>
    <dbReference type="NCBI Taxonomy" id="1343610"/>
    <lineage>
        <taxon>Eukaryota</taxon>
        <taxon>Fungi</taxon>
        <taxon>Fungi incertae sedis</taxon>
        <taxon>Mucoromycota</taxon>
        <taxon>Mortierellomycotina</taxon>
        <taxon>Mortierellomycetes</taxon>
        <taxon>Mortierellales</taxon>
        <taxon>Mortierellaceae</taxon>
        <taxon>Actinomortierella</taxon>
    </lineage>
</organism>
<dbReference type="AlphaFoldDB" id="A0A9P6Q5F8"/>
<accession>A0A9P6Q5F8</accession>
<comment type="caution">
    <text evidence="2">The sequence shown here is derived from an EMBL/GenBank/DDBJ whole genome shotgun (WGS) entry which is preliminary data.</text>
</comment>
<gene>
    <name evidence="2" type="ORF">DFQ27_003789</name>
</gene>
<evidence type="ECO:0000313" key="2">
    <source>
        <dbReference type="EMBL" id="KAG0259977.1"/>
    </source>
</evidence>
<reference evidence="2" key="1">
    <citation type="journal article" date="2020" name="Fungal Divers.">
        <title>Resolving the Mortierellaceae phylogeny through synthesis of multi-gene phylogenetics and phylogenomics.</title>
        <authorList>
            <person name="Vandepol N."/>
            <person name="Liber J."/>
            <person name="Desiro A."/>
            <person name="Na H."/>
            <person name="Kennedy M."/>
            <person name="Barry K."/>
            <person name="Grigoriev I.V."/>
            <person name="Miller A.N."/>
            <person name="O'Donnell K."/>
            <person name="Stajich J.E."/>
            <person name="Bonito G."/>
        </authorList>
    </citation>
    <scope>NUCLEOTIDE SEQUENCE</scope>
    <source>
        <strain evidence="2">BC1065</strain>
    </source>
</reference>
<dbReference type="EMBL" id="JAAAJB010000264">
    <property type="protein sequence ID" value="KAG0259977.1"/>
    <property type="molecule type" value="Genomic_DNA"/>
</dbReference>
<feature type="region of interest" description="Disordered" evidence="1">
    <location>
        <begin position="1"/>
        <end position="27"/>
    </location>
</feature>
<dbReference type="Proteomes" id="UP000807716">
    <property type="component" value="Unassembled WGS sequence"/>
</dbReference>
<name>A0A9P6Q5F8_9FUNG</name>
<proteinExistence type="predicted"/>
<evidence type="ECO:0000256" key="1">
    <source>
        <dbReference type="SAM" id="MobiDB-lite"/>
    </source>
</evidence>
<dbReference type="InterPro" id="IPR032675">
    <property type="entry name" value="LRR_dom_sf"/>
</dbReference>
<dbReference type="SUPFAM" id="SSF52047">
    <property type="entry name" value="RNI-like"/>
    <property type="match status" value="1"/>
</dbReference>
<feature type="compositionally biased region" description="Pro residues" evidence="1">
    <location>
        <begin position="14"/>
        <end position="25"/>
    </location>
</feature>
<dbReference type="OrthoDB" id="2386814at2759"/>
<evidence type="ECO:0000313" key="3">
    <source>
        <dbReference type="Proteomes" id="UP000807716"/>
    </source>
</evidence>